<protein>
    <submittedName>
        <fullName evidence="2">Uncharacterized protein</fullName>
    </submittedName>
</protein>
<dbReference type="OrthoDB" id="412944at2759"/>
<proteinExistence type="predicted"/>
<dbReference type="EMBL" id="CAMXCT030000351">
    <property type="protein sequence ID" value="CAL4764888.1"/>
    <property type="molecule type" value="Genomic_DNA"/>
</dbReference>
<accession>A0A9P1BT86</accession>
<name>A0A9P1BT86_9DINO</name>
<feature type="transmembrane region" description="Helical" evidence="1">
    <location>
        <begin position="214"/>
        <end position="232"/>
    </location>
</feature>
<keyword evidence="1" id="KW-0472">Membrane</keyword>
<organism evidence="2">
    <name type="scientific">Cladocopium goreaui</name>
    <dbReference type="NCBI Taxonomy" id="2562237"/>
    <lineage>
        <taxon>Eukaryota</taxon>
        <taxon>Sar</taxon>
        <taxon>Alveolata</taxon>
        <taxon>Dinophyceae</taxon>
        <taxon>Suessiales</taxon>
        <taxon>Symbiodiniaceae</taxon>
        <taxon>Cladocopium</taxon>
    </lineage>
</organism>
<comment type="caution">
    <text evidence="2">The sequence shown here is derived from an EMBL/GenBank/DDBJ whole genome shotgun (WGS) entry which is preliminary data.</text>
</comment>
<reference evidence="2" key="1">
    <citation type="submission" date="2022-10" db="EMBL/GenBank/DDBJ databases">
        <authorList>
            <person name="Chen Y."/>
            <person name="Dougan E. K."/>
            <person name="Chan C."/>
            <person name="Rhodes N."/>
            <person name="Thang M."/>
        </authorList>
    </citation>
    <scope>NUCLEOTIDE SEQUENCE</scope>
</reference>
<gene>
    <name evidence="2" type="ORF">C1SCF055_LOCUS5708</name>
</gene>
<dbReference type="EMBL" id="CAMXCT010000351">
    <property type="protein sequence ID" value="CAI3977576.1"/>
    <property type="molecule type" value="Genomic_DNA"/>
</dbReference>
<dbReference type="EMBL" id="CAMXCT020000351">
    <property type="protein sequence ID" value="CAL1130951.1"/>
    <property type="molecule type" value="Genomic_DNA"/>
</dbReference>
<feature type="transmembrane region" description="Helical" evidence="1">
    <location>
        <begin position="171"/>
        <end position="193"/>
    </location>
</feature>
<keyword evidence="4" id="KW-1185">Reference proteome</keyword>
<sequence length="439" mass="49532">MHKHLATFSRFDCAMATLAEQKPWLLDADSGASQQGTYARVPGVEDDTTFEWESLGEPLFIFSYTAMVVGRQCMALSLLALQVFSPGVQKMLQQHNTNSYLMNCDEEAVGFAQTCICETTKAFVRCFAPVSIIVALVVAAQLILCQRLFYIMLRCGVLVDFKNLSPFKDPLFWWVLLNGVCAMSHFVFHMLVVQQMHIGKDNLQKVIDSLKQDSFFFGLPSIVYVLFLYLSYDVEWLLLPLSKFWESDPEWAQKTSFEMAFVTERAACKTVLQDATCIQDVADAIALQSLDRGVELQRADSLTTNNAARPTRNAFVPEARQQKAKQAHISRRQVVSVPAQTPRNYFVERAWISRLLSDSQLVAQDRKCRTFYFAWVIWMCLTSFMCLAAVAAVILQLKNDIEDIIAGHGEEYICVAIVGTNVLAMIVVACYYVGDLVFP</sequence>
<feature type="transmembrane region" description="Helical" evidence="1">
    <location>
        <begin position="372"/>
        <end position="395"/>
    </location>
</feature>
<feature type="transmembrane region" description="Helical" evidence="1">
    <location>
        <begin position="415"/>
        <end position="434"/>
    </location>
</feature>
<feature type="transmembrane region" description="Helical" evidence="1">
    <location>
        <begin position="130"/>
        <end position="151"/>
    </location>
</feature>
<keyword evidence="1" id="KW-0812">Transmembrane</keyword>
<keyword evidence="1" id="KW-1133">Transmembrane helix</keyword>
<reference evidence="3 4" key="2">
    <citation type="submission" date="2024-05" db="EMBL/GenBank/DDBJ databases">
        <authorList>
            <person name="Chen Y."/>
            <person name="Shah S."/>
            <person name="Dougan E. K."/>
            <person name="Thang M."/>
            <person name="Chan C."/>
        </authorList>
    </citation>
    <scope>NUCLEOTIDE SEQUENCE [LARGE SCALE GENOMIC DNA]</scope>
</reference>
<evidence type="ECO:0000256" key="1">
    <source>
        <dbReference type="SAM" id="Phobius"/>
    </source>
</evidence>
<dbReference type="Proteomes" id="UP001152797">
    <property type="component" value="Unassembled WGS sequence"/>
</dbReference>
<evidence type="ECO:0000313" key="2">
    <source>
        <dbReference type="EMBL" id="CAI3977576.1"/>
    </source>
</evidence>
<evidence type="ECO:0000313" key="4">
    <source>
        <dbReference type="Proteomes" id="UP001152797"/>
    </source>
</evidence>
<dbReference type="AlphaFoldDB" id="A0A9P1BT86"/>
<evidence type="ECO:0000313" key="3">
    <source>
        <dbReference type="EMBL" id="CAL4764888.1"/>
    </source>
</evidence>